<protein>
    <submittedName>
        <fullName evidence="2">Uncharacterized protein</fullName>
    </submittedName>
</protein>
<feature type="transmembrane region" description="Helical" evidence="1">
    <location>
        <begin position="6"/>
        <end position="25"/>
    </location>
</feature>
<proteinExistence type="predicted"/>
<organism evidence="2 3">
    <name type="scientific">Niastella vici</name>
    <dbReference type="NCBI Taxonomy" id="1703345"/>
    <lineage>
        <taxon>Bacteria</taxon>
        <taxon>Pseudomonadati</taxon>
        <taxon>Bacteroidota</taxon>
        <taxon>Chitinophagia</taxon>
        <taxon>Chitinophagales</taxon>
        <taxon>Chitinophagaceae</taxon>
        <taxon>Niastella</taxon>
    </lineage>
</organism>
<dbReference type="RefSeq" id="WP_081146009.1">
    <property type="nucleotide sequence ID" value="NZ_LVYD01000024.1"/>
</dbReference>
<comment type="caution">
    <text evidence="2">The sequence shown here is derived from an EMBL/GenBank/DDBJ whole genome shotgun (WGS) entry which is preliminary data.</text>
</comment>
<evidence type="ECO:0000256" key="1">
    <source>
        <dbReference type="SAM" id="Phobius"/>
    </source>
</evidence>
<keyword evidence="3" id="KW-1185">Reference proteome</keyword>
<reference evidence="2 3" key="1">
    <citation type="submission" date="2016-03" db="EMBL/GenBank/DDBJ databases">
        <title>Niastella vici sp. nov., isolated from farmland soil.</title>
        <authorList>
            <person name="Chen L."/>
            <person name="Wang D."/>
            <person name="Yang S."/>
            <person name="Wang G."/>
        </authorList>
    </citation>
    <scope>NUCLEOTIDE SEQUENCE [LARGE SCALE GENOMIC DNA]</scope>
    <source>
        <strain evidence="2 3">DJ57</strain>
    </source>
</reference>
<dbReference type="STRING" id="1703345.A3860_16325"/>
<feature type="transmembrane region" description="Helical" evidence="1">
    <location>
        <begin position="86"/>
        <end position="107"/>
    </location>
</feature>
<keyword evidence="1" id="KW-0472">Membrane</keyword>
<evidence type="ECO:0000313" key="3">
    <source>
        <dbReference type="Proteomes" id="UP000192796"/>
    </source>
</evidence>
<gene>
    <name evidence="2" type="ORF">A3860_16325</name>
</gene>
<dbReference type="AlphaFoldDB" id="A0A1V9G3L4"/>
<keyword evidence="1" id="KW-1133">Transmembrane helix</keyword>
<dbReference type="Proteomes" id="UP000192796">
    <property type="component" value="Unassembled WGS sequence"/>
</dbReference>
<dbReference type="OrthoDB" id="193443at2"/>
<name>A0A1V9G3L4_9BACT</name>
<dbReference type="EMBL" id="LVYD01000024">
    <property type="protein sequence ID" value="OQP65235.1"/>
    <property type="molecule type" value="Genomic_DNA"/>
</dbReference>
<keyword evidence="1" id="KW-0812">Transmembrane</keyword>
<feature type="transmembrane region" description="Helical" evidence="1">
    <location>
        <begin position="45"/>
        <end position="66"/>
    </location>
</feature>
<sequence length="119" mass="13860">MNTLSFIIYLLITWFITVHVGLIFYRNGKIYIQNLLHGDEKFTLFINRLLLVGYYLLNLGYVTMTIRFGKPLYSWAEVITSICTRTGKIMCILAVIHFCNMAALLLISHYHQQHATNKN</sequence>
<accession>A0A1V9G3L4</accession>
<evidence type="ECO:0000313" key="2">
    <source>
        <dbReference type="EMBL" id="OQP65235.1"/>
    </source>
</evidence>